<dbReference type="AlphaFoldDB" id="A0A1B0BUE2"/>
<dbReference type="EnsemblMetazoa" id="GPPI040842-RA">
    <property type="protein sequence ID" value="GPPI040842-PA"/>
    <property type="gene ID" value="GPPI040842"/>
</dbReference>
<evidence type="ECO:0000313" key="1">
    <source>
        <dbReference type="EnsemblMetazoa" id="GPPI040842-PA"/>
    </source>
</evidence>
<sequence>CLALVQLGSLINLSTTINYKFSVVNNCQTTRKQQGSADVNLEVSAGDFVEQSAPKRQSLITFRNETISQKRILHLEEEGIAYRII</sequence>
<proteinExistence type="predicted"/>
<evidence type="ECO:0000313" key="2">
    <source>
        <dbReference type="Proteomes" id="UP000092460"/>
    </source>
</evidence>
<dbReference type="Proteomes" id="UP000092460">
    <property type="component" value="Unassembled WGS sequence"/>
</dbReference>
<reference evidence="2" key="1">
    <citation type="submission" date="2015-01" db="EMBL/GenBank/DDBJ databases">
        <authorList>
            <person name="Aksoy S."/>
            <person name="Warren W."/>
            <person name="Wilson R.K."/>
        </authorList>
    </citation>
    <scope>NUCLEOTIDE SEQUENCE [LARGE SCALE GENOMIC DNA]</scope>
    <source>
        <strain evidence="2">IAEA</strain>
    </source>
</reference>
<organism evidence="1 2">
    <name type="scientific">Glossina palpalis gambiensis</name>
    <dbReference type="NCBI Taxonomy" id="67801"/>
    <lineage>
        <taxon>Eukaryota</taxon>
        <taxon>Metazoa</taxon>
        <taxon>Ecdysozoa</taxon>
        <taxon>Arthropoda</taxon>
        <taxon>Hexapoda</taxon>
        <taxon>Insecta</taxon>
        <taxon>Pterygota</taxon>
        <taxon>Neoptera</taxon>
        <taxon>Endopterygota</taxon>
        <taxon>Diptera</taxon>
        <taxon>Brachycera</taxon>
        <taxon>Muscomorpha</taxon>
        <taxon>Hippoboscoidea</taxon>
        <taxon>Glossinidae</taxon>
        <taxon>Glossina</taxon>
    </lineage>
</organism>
<name>A0A1B0BUE2_9MUSC</name>
<dbReference type="EMBL" id="JXJN01020644">
    <property type="status" value="NOT_ANNOTATED_CDS"/>
    <property type="molecule type" value="Genomic_DNA"/>
</dbReference>
<dbReference type="EMBL" id="JXJN01020645">
    <property type="status" value="NOT_ANNOTATED_CDS"/>
    <property type="molecule type" value="Genomic_DNA"/>
</dbReference>
<dbReference type="VEuPathDB" id="VectorBase:GPPI040842"/>
<reference evidence="1" key="2">
    <citation type="submission" date="2020-05" db="UniProtKB">
        <authorList>
            <consortium name="EnsemblMetazoa"/>
        </authorList>
    </citation>
    <scope>IDENTIFICATION</scope>
    <source>
        <strain evidence="1">IAEA</strain>
    </source>
</reference>
<keyword evidence="2" id="KW-1185">Reference proteome</keyword>
<accession>A0A1B0BUE2</accession>
<protein>
    <submittedName>
        <fullName evidence="1">Uncharacterized protein</fullName>
    </submittedName>
</protein>